<dbReference type="EMBL" id="CP038267">
    <property type="protein sequence ID" value="QBR92886.1"/>
    <property type="molecule type" value="Genomic_DNA"/>
</dbReference>
<sequence length="421" mass="41785">MSARRPLLVLATVALLATTTACTEEEKPAETGRPVSPVSVELSPDGVPEEVPVGVVVSLSSAPDEGRQWNEAAEGARVAAYRYQLGGVDVPILARDDAGTMKGAAEAVRELVDEGVAGIVLATEGDHVSGALDAAAEAGVPVLMPYAGGGDPAAGSWSTGASQEQVGAALGAALDAAGASQPALVDLGGGDLPGLPTDTTIRVRPGGANADLARNAARAARGADAIVVSGPAELQAPLVQALQSRDVQLPVFLSDDAVSPAFADTLARSGASLSSPLTTAGLDTDDVAALDSGTSGAAVSAYLAAVRVTAEDGEVTDFFDNEPFETVAGAADVRSHDAVVALVTAAAAAASADPADVQEALASLTVDHTDGAAGPTLEFGSASTVAADSVVPLQATTQDPGLRPVSLAGTPRLYWFAAPTD</sequence>
<gene>
    <name evidence="3" type="ORF">EXE57_11820</name>
</gene>
<keyword evidence="4" id="KW-1185">Reference proteome</keyword>
<dbReference type="KEGG" id="noy:EXE57_11820"/>
<proteinExistence type="predicted"/>
<feature type="region of interest" description="Disordered" evidence="1">
    <location>
        <begin position="22"/>
        <end position="47"/>
    </location>
</feature>
<dbReference type="PROSITE" id="PS51257">
    <property type="entry name" value="PROKAR_LIPOPROTEIN"/>
    <property type="match status" value="1"/>
</dbReference>
<dbReference type="OrthoDB" id="3787700at2"/>
<evidence type="ECO:0000313" key="3">
    <source>
        <dbReference type="EMBL" id="QBR92886.1"/>
    </source>
</evidence>
<evidence type="ECO:0000256" key="2">
    <source>
        <dbReference type="SAM" id="SignalP"/>
    </source>
</evidence>
<dbReference type="Gene3D" id="3.40.50.2300">
    <property type="match status" value="3"/>
</dbReference>
<protein>
    <recommendedName>
        <fullName evidence="5">Leucine-binding protein domain-containing protein</fullName>
    </recommendedName>
</protein>
<dbReference type="RefSeq" id="WP_135077748.1">
    <property type="nucleotide sequence ID" value="NZ_CP038267.1"/>
</dbReference>
<evidence type="ECO:0008006" key="5">
    <source>
        <dbReference type="Google" id="ProtNLM"/>
    </source>
</evidence>
<dbReference type="InterPro" id="IPR028082">
    <property type="entry name" value="Peripla_BP_I"/>
</dbReference>
<feature type="signal peptide" evidence="2">
    <location>
        <begin position="1"/>
        <end position="23"/>
    </location>
</feature>
<evidence type="ECO:0000256" key="1">
    <source>
        <dbReference type="SAM" id="MobiDB-lite"/>
    </source>
</evidence>
<dbReference type="SUPFAM" id="SSF53822">
    <property type="entry name" value="Periplasmic binding protein-like I"/>
    <property type="match status" value="1"/>
</dbReference>
<dbReference type="InterPro" id="IPR051010">
    <property type="entry name" value="BCAA_transport"/>
</dbReference>
<organism evidence="3 4">
    <name type="scientific">Nocardioides euryhalodurans</name>
    <dbReference type="NCBI Taxonomy" id="2518370"/>
    <lineage>
        <taxon>Bacteria</taxon>
        <taxon>Bacillati</taxon>
        <taxon>Actinomycetota</taxon>
        <taxon>Actinomycetes</taxon>
        <taxon>Propionibacteriales</taxon>
        <taxon>Nocardioidaceae</taxon>
        <taxon>Nocardioides</taxon>
    </lineage>
</organism>
<reference evidence="3 4" key="1">
    <citation type="submission" date="2019-03" db="EMBL/GenBank/DDBJ databases">
        <title>Three New Species of Nocardioides, Nocardioides euryhalodurans sp. nov., Nocardioides seonyuensis sp. nov. and Nocardioides eburneoflavus sp. nov., Iolated from Soil.</title>
        <authorList>
            <person name="Roh S.G."/>
            <person name="Lee C."/>
            <person name="Kim M.-K."/>
            <person name="Kim S.B."/>
        </authorList>
    </citation>
    <scope>NUCLEOTIDE SEQUENCE [LARGE SCALE GENOMIC DNA]</scope>
    <source>
        <strain evidence="3 4">MMS17-SY117</strain>
    </source>
</reference>
<dbReference type="Proteomes" id="UP000294894">
    <property type="component" value="Chromosome"/>
</dbReference>
<feature type="chain" id="PRO_5020929025" description="Leucine-binding protein domain-containing protein" evidence="2">
    <location>
        <begin position="24"/>
        <end position="421"/>
    </location>
</feature>
<dbReference type="PANTHER" id="PTHR30483">
    <property type="entry name" value="LEUCINE-SPECIFIC-BINDING PROTEIN"/>
    <property type="match status" value="1"/>
</dbReference>
<accession>A0A4P7GLC0</accession>
<dbReference type="AlphaFoldDB" id="A0A4P7GLC0"/>
<evidence type="ECO:0000313" key="4">
    <source>
        <dbReference type="Proteomes" id="UP000294894"/>
    </source>
</evidence>
<keyword evidence="2" id="KW-0732">Signal</keyword>
<name>A0A4P7GLC0_9ACTN</name>